<evidence type="ECO:0000313" key="1">
    <source>
        <dbReference type="EMBL" id="NMG21706.1"/>
    </source>
</evidence>
<organism evidence="1 2">
    <name type="scientific">Brasilonema bromeliae SPC951</name>
    <dbReference type="NCBI Taxonomy" id="385972"/>
    <lineage>
        <taxon>Bacteria</taxon>
        <taxon>Bacillati</taxon>
        <taxon>Cyanobacteriota</taxon>
        <taxon>Cyanophyceae</taxon>
        <taxon>Nostocales</taxon>
        <taxon>Scytonemataceae</taxon>
        <taxon>Brasilonema</taxon>
        <taxon>Bromeliae group (in: Brasilonema)</taxon>
    </lineage>
</organism>
<sequence>MAKIEQYRQFVQSLLTKYADNTSNSDVEVQLIFDTERDHYQWMSVGWRQLDRIYRCIIHFDIKDGKIWIQQNLTEVDLAEELVLMGVPTEDIVPGLIAPYKRQYTGFSVA</sequence>
<dbReference type="SUPFAM" id="SSF143847">
    <property type="entry name" value="XisI-like"/>
    <property type="match status" value="1"/>
</dbReference>
<protein>
    <submittedName>
        <fullName evidence="1">XisI protein</fullName>
    </submittedName>
</protein>
<name>A0ABX1PDP9_9CYAN</name>
<keyword evidence="2" id="KW-1185">Reference proteome</keyword>
<dbReference type="CDD" id="cd16382">
    <property type="entry name" value="XisI-like"/>
    <property type="match status" value="1"/>
</dbReference>
<dbReference type="Pfam" id="PF08869">
    <property type="entry name" value="XisI"/>
    <property type="match status" value="1"/>
</dbReference>
<evidence type="ECO:0000313" key="2">
    <source>
        <dbReference type="Proteomes" id="UP000718564"/>
    </source>
</evidence>
<dbReference type="Proteomes" id="UP000718564">
    <property type="component" value="Unassembled WGS sequence"/>
</dbReference>
<accession>A0ABX1PDP9</accession>
<dbReference type="InterPro" id="IPR035943">
    <property type="entry name" value="XisI-like_sf"/>
</dbReference>
<dbReference type="Gene3D" id="3.30.310.110">
    <property type="entry name" value="XisI-like"/>
    <property type="match status" value="1"/>
</dbReference>
<dbReference type="InterPro" id="IPR014968">
    <property type="entry name" value="XisI"/>
</dbReference>
<dbReference type="EMBL" id="QMEB01000186">
    <property type="protein sequence ID" value="NMG21706.1"/>
    <property type="molecule type" value="Genomic_DNA"/>
</dbReference>
<comment type="caution">
    <text evidence="1">The sequence shown here is derived from an EMBL/GenBank/DDBJ whole genome shotgun (WGS) entry which is preliminary data.</text>
</comment>
<dbReference type="RefSeq" id="WP_169156939.1">
    <property type="nucleotide sequence ID" value="NZ_CAWPJE010000181.1"/>
</dbReference>
<reference evidence="1 2" key="1">
    <citation type="submission" date="2018-06" db="EMBL/GenBank/DDBJ databases">
        <title>Comparative genomics of Brasilonema spp. strains.</title>
        <authorList>
            <person name="Alvarenga D.O."/>
            <person name="Fiore M.F."/>
            <person name="Varani A.M."/>
        </authorList>
    </citation>
    <scope>NUCLEOTIDE SEQUENCE [LARGE SCALE GENOMIC DNA]</scope>
    <source>
        <strain evidence="1 2">SPC951</strain>
    </source>
</reference>
<proteinExistence type="predicted"/>
<gene>
    <name evidence="1" type="ORF">DP116_20570</name>
</gene>